<proteinExistence type="predicted"/>
<comment type="caution">
    <text evidence="9">The sequence shown here is derived from an EMBL/GenBank/DDBJ whole genome shotgun (WGS) entry which is preliminary data.</text>
</comment>
<dbReference type="PROSITE" id="PS51192">
    <property type="entry name" value="HELICASE_ATP_BIND_1"/>
    <property type="match status" value="1"/>
</dbReference>
<dbReference type="SMART" id="SM00490">
    <property type="entry name" value="HELICc"/>
    <property type="match status" value="1"/>
</dbReference>
<evidence type="ECO:0008006" key="11">
    <source>
        <dbReference type="Google" id="ProtNLM"/>
    </source>
</evidence>
<gene>
    <name evidence="9" type="ORF">O181_027274</name>
</gene>
<dbReference type="EMBL" id="AVOT02009185">
    <property type="protein sequence ID" value="MBW0487559.1"/>
    <property type="molecule type" value="Genomic_DNA"/>
</dbReference>
<dbReference type="OrthoDB" id="2500640at2759"/>
<dbReference type="PANTHER" id="PTHR45629:SF7">
    <property type="entry name" value="DNA EXCISION REPAIR PROTEIN ERCC-6-RELATED"/>
    <property type="match status" value="1"/>
</dbReference>
<keyword evidence="10" id="KW-1185">Reference proteome</keyword>
<dbReference type="AlphaFoldDB" id="A0A9Q3CLN4"/>
<feature type="domain" description="Helicase ATP-binding" evidence="7">
    <location>
        <begin position="382"/>
        <end position="569"/>
    </location>
</feature>
<dbReference type="InterPro" id="IPR000330">
    <property type="entry name" value="SNF2_N"/>
</dbReference>
<dbReference type="InterPro" id="IPR014001">
    <property type="entry name" value="Helicase_ATP-bd"/>
</dbReference>
<keyword evidence="4" id="KW-0067">ATP-binding</keyword>
<feature type="domain" description="Helicase C-terminal" evidence="8">
    <location>
        <begin position="758"/>
        <end position="911"/>
    </location>
</feature>
<dbReference type="GO" id="GO:0016787">
    <property type="term" value="F:hydrolase activity"/>
    <property type="evidence" value="ECO:0007669"/>
    <property type="project" value="UniProtKB-KW"/>
</dbReference>
<accession>A0A9Q3CLN4</accession>
<dbReference type="Pfam" id="PF00176">
    <property type="entry name" value="SNF2-rel_dom"/>
    <property type="match status" value="1"/>
</dbReference>
<dbReference type="InterPro" id="IPR001650">
    <property type="entry name" value="Helicase_C-like"/>
</dbReference>
<evidence type="ECO:0000313" key="10">
    <source>
        <dbReference type="Proteomes" id="UP000765509"/>
    </source>
</evidence>
<protein>
    <recommendedName>
        <fullName evidence="11">DNA excision repair protein ERCC-6-like 2</fullName>
    </recommendedName>
</protein>
<feature type="compositionally biased region" description="Polar residues" evidence="6">
    <location>
        <begin position="7"/>
        <end position="25"/>
    </location>
</feature>
<evidence type="ECO:0000256" key="1">
    <source>
        <dbReference type="ARBA" id="ARBA00004123"/>
    </source>
</evidence>
<dbReference type="Pfam" id="PF00271">
    <property type="entry name" value="Helicase_C"/>
    <property type="match status" value="1"/>
</dbReference>
<dbReference type="InterPro" id="IPR038718">
    <property type="entry name" value="SNF2-like_sf"/>
</dbReference>
<dbReference type="GO" id="GO:0005634">
    <property type="term" value="C:nucleus"/>
    <property type="evidence" value="ECO:0007669"/>
    <property type="project" value="UniProtKB-SubCell"/>
</dbReference>
<keyword evidence="5" id="KW-0539">Nucleus</keyword>
<evidence type="ECO:0000256" key="6">
    <source>
        <dbReference type="SAM" id="MobiDB-lite"/>
    </source>
</evidence>
<dbReference type="PROSITE" id="PS51194">
    <property type="entry name" value="HELICASE_CTER"/>
    <property type="match status" value="1"/>
</dbReference>
<dbReference type="Gene3D" id="3.40.50.300">
    <property type="entry name" value="P-loop containing nucleotide triphosphate hydrolases"/>
    <property type="match status" value="1"/>
</dbReference>
<dbReference type="CDD" id="cd18793">
    <property type="entry name" value="SF2_C_SNF"/>
    <property type="match status" value="1"/>
</dbReference>
<evidence type="ECO:0000313" key="9">
    <source>
        <dbReference type="EMBL" id="MBW0487559.1"/>
    </source>
</evidence>
<feature type="region of interest" description="Disordered" evidence="6">
    <location>
        <begin position="1"/>
        <end position="110"/>
    </location>
</feature>
<feature type="compositionally biased region" description="Basic residues" evidence="6">
    <location>
        <begin position="81"/>
        <end position="92"/>
    </location>
</feature>
<sequence>MERRQTADSSKYSQQNPIRTSQRSFSDPRFNSLRHSQGRIKSRPVDSDSDTGSDGLRKFAAESAMARDIEAERRFRESNRGKAKRRAFKPSHRALNADADGEEKLDEKTQKALKWKPKEGRPPEYMTAAVAEQQMKVNPLLKLLGIKIKIIHSDGDGSDSSANDDVESSDTTLSPVRSQPLYASKASKPSSPSDSGLRSEGSDKDLKQSSSSIAPTADADRHSQECMGRNIPKNPSPMSEKFSDDSELSATASEEECSKPPQHIQDSFEAVSELSTTESEEEHTPKPTPGISAVRHGEPRSSKHQVEDEILGKYRVGNSQSDIVRNHVKYPCVQTAARPHFEIMDEAQEAIGPLVLDKTCRLTLHINRFLKPYQRDGVKFLFLHFRAKNGVILGDDMGLGKTIQVIAFLSAVMGYEGIPAEKGRRKKAMNRTIHNVAHKPSDLGPTCLVICPNSLIDNWAREFDTWGYFEYSTLTTGQSVSQIIKRFNAGAFDILICGFTCARNHIDDLYDLDFTIVVVDEVQKLKNHNSAITQAFHRFQSKIRFGLTGTAMQNDLSELHSLFDWVRPGALGTLRMWKAFVSDPILQSRKSNASSYEISLGAERAEALVKNCWPELQLRRTKAKILHELPSRTDKIALCPMTPLQRYAYNNLSTDPDVVNMRKHAEPCPCGKKNKSGQRFPLGLCCDQGWVRRIFPYITVFNKIANHLALVYPNKQERPEKYEHDKMFIQKMFPQDYAKREHHYSCDADPELCGKWIILKPLLEKWKKEGSKVLLFSQRTKIMDILSYWLEQDFPGYVRLDGEVPIGERLARVDAFQKDQNMFIFLASTTAAGVGLNLTAANKVVIFDPSWNPSNDAQAMDRVVRIGQKKPVECIRLISLGSAEELIYHRQVYKQQLSEVANTASTLHRHFNGVQGDKKNQGDIFGVKNLFKDQISGRASFQPEEQGDREVFYALDQLLKHGGLAQMNPDASEFTLKPMEAVPEDPQCDQHSTEAILRACGVDQILNHGEVVRDSSFKRDSRTLSFSSTSSARKKQKQMSQTVAPAPLRVQYVFDFRFEDSSHVFRLKSNLVVSYNVHDCMPG</sequence>
<reference evidence="9" key="1">
    <citation type="submission" date="2021-03" db="EMBL/GenBank/DDBJ databases">
        <title>Draft genome sequence of rust myrtle Austropuccinia psidii MF-1, a brazilian biotype.</title>
        <authorList>
            <person name="Quecine M.C."/>
            <person name="Pachon D.M.R."/>
            <person name="Bonatelli M.L."/>
            <person name="Correr F.H."/>
            <person name="Franceschini L.M."/>
            <person name="Leite T.F."/>
            <person name="Margarido G.R.A."/>
            <person name="Almeida C.A."/>
            <person name="Ferrarezi J.A."/>
            <person name="Labate C.A."/>
        </authorList>
    </citation>
    <scope>NUCLEOTIDE SEQUENCE</scope>
    <source>
        <strain evidence="9">MF-1</strain>
    </source>
</reference>
<dbReference type="FunFam" id="3.40.50.10810:FF:000019">
    <property type="entry name" value="DNA excision repair protein ERCC-6-like 2 isoform X1"/>
    <property type="match status" value="1"/>
</dbReference>
<organism evidence="9 10">
    <name type="scientific">Austropuccinia psidii MF-1</name>
    <dbReference type="NCBI Taxonomy" id="1389203"/>
    <lineage>
        <taxon>Eukaryota</taxon>
        <taxon>Fungi</taxon>
        <taxon>Dikarya</taxon>
        <taxon>Basidiomycota</taxon>
        <taxon>Pucciniomycotina</taxon>
        <taxon>Pucciniomycetes</taxon>
        <taxon>Pucciniales</taxon>
        <taxon>Sphaerophragmiaceae</taxon>
        <taxon>Austropuccinia</taxon>
    </lineage>
</organism>
<evidence type="ECO:0000256" key="4">
    <source>
        <dbReference type="ARBA" id="ARBA00022840"/>
    </source>
</evidence>
<feature type="region of interest" description="Disordered" evidence="6">
    <location>
        <begin position="1023"/>
        <end position="1042"/>
    </location>
</feature>
<dbReference type="Gene3D" id="3.40.50.10810">
    <property type="entry name" value="Tandem AAA-ATPase domain"/>
    <property type="match status" value="1"/>
</dbReference>
<evidence type="ECO:0000259" key="7">
    <source>
        <dbReference type="PROSITE" id="PS51192"/>
    </source>
</evidence>
<dbReference type="InterPro" id="IPR050496">
    <property type="entry name" value="SNF2_RAD54_helicase_repair"/>
</dbReference>
<dbReference type="SMART" id="SM00487">
    <property type="entry name" value="DEXDc"/>
    <property type="match status" value="1"/>
</dbReference>
<name>A0A9Q3CLN4_9BASI</name>
<keyword evidence="2" id="KW-0547">Nucleotide-binding</keyword>
<feature type="compositionally biased region" description="Low complexity" evidence="6">
    <location>
        <begin position="183"/>
        <end position="199"/>
    </location>
</feature>
<evidence type="ECO:0000256" key="2">
    <source>
        <dbReference type="ARBA" id="ARBA00022741"/>
    </source>
</evidence>
<feature type="compositionally biased region" description="Basic and acidic residues" evidence="6">
    <location>
        <begin position="55"/>
        <end position="80"/>
    </location>
</feature>
<dbReference type="SUPFAM" id="SSF52540">
    <property type="entry name" value="P-loop containing nucleoside triphosphate hydrolases"/>
    <property type="match status" value="2"/>
</dbReference>
<dbReference type="GO" id="GO:0005524">
    <property type="term" value="F:ATP binding"/>
    <property type="evidence" value="ECO:0007669"/>
    <property type="project" value="InterPro"/>
</dbReference>
<comment type="subcellular location">
    <subcellularLocation>
        <location evidence="1">Nucleus</location>
    </subcellularLocation>
</comment>
<evidence type="ECO:0000256" key="3">
    <source>
        <dbReference type="ARBA" id="ARBA00022801"/>
    </source>
</evidence>
<dbReference type="PANTHER" id="PTHR45629">
    <property type="entry name" value="SNF2/RAD54 FAMILY MEMBER"/>
    <property type="match status" value="1"/>
</dbReference>
<evidence type="ECO:0000259" key="8">
    <source>
        <dbReference type="PROSITE" id="PS51194"/>
    </source>
</evidence>
<dbReference type="InterPro" id="IPR049730">
    <property type="entry name" value="SNF2/RAD54-like_C"/>
</dbReference>
<evidence type="ECO:0000256" key="5">
    <source>
        <dbReference type="ARBA" id="ARBA00023242"/>
    </source>
</evidence>
<feature type="compositionally biased region" description="Basic and acidic residues" evidence="6">
    <location>
        <begin position="295"/>
        <end position="305"/>
    </location>
</feature>
<feature type="region of interest" description="Disordered" evidence="6">
    <location>
        <begin position="152"/>
        <end position="305"/>
    </location>
</feature>
<keyword evidence="3" id="KW-0378">Hydrolase</keyword>
<dbReference type="Proteomes" id="UP000765509">
    <property type="component" value="Unassembled WGS sequence"/>
</dbReference>
<dbReference type="InterPro" id="IPR027417">
    <property type="entry name" value="P-loop_NTPase"/>
</dbReference>